<dbReference type="Proteomes" id="UP000028981">
    <property type="component" value="Unassembled WGS sequence"/>
</dbReference>
<protein>
    <submittedName>
        <fullName evidence="5">LacI family transcriptional regulator</fullName>
    </submittedName>
</protein>
<dbReference type="PANTHER" id="PTHR30146:SF138">
    <property type="entry name" value="TRANSCRIPTIONAL REGULATORY PROTEIN"/>
    <property type="match status" value="1"/>
</dbReference>
<organism evidence="5 6">
    <name type="scientific">Devosia riboflavina</name>
    <dbReference type="NCBI Taxonomy" id="46914"/>
    <lineage>
        <taxon>Bacteria</taxon>
        <taxon>Pseudomonadati</taxon>
        <taxon>Pseudomonadota</taxon>
        <taxon>Alphaproteobacteria</taxon>
        <taxon>Hyphomicrobiales</taxon>
        <taxon>Devosiaceae</taxon>
        <taxon>Devosia</taxon>
    </lineage>
</organism>
<dbReference type="AlphaFoldDB" id="A0A087M4V1"/>
<dbReference type="InterPro" id="IPR028082">
    <property type="entry name" value="Peripla_BP_I"/>
</dbReference>
<dbReference type="Gene3D" id="1.10.260.40">
    <property type="entry name" value="lambda repressor-like DNA-binding domains"/>
    <property type="match status" value="1"/>
</dbReference>
<dbReference type="OrthoDB" id="5171752at2"/>
<gene>
    <name evidence="5" type="ORF">JP75_05735</name>
</gene>
<evidence type="ECO:0000313" key="5">
    <source>
        <dbReference type="EMBL" id="KFL31904.1"/>
    </source>
</evidence>
<dbReference type="Gene3D" id="3.40.50.2300">
    <property type="match status" value="2"/>
</dbReference>
<keyword evidence="3" id="KW-0804">Transcription</keyword>
<dbReference type="SMART" id="SM00354">
    <property type="entry name" value="HTH_LACI"/>
    <property type="match status" value="1"/>
</dbReference>
<dbReference type="SUPFAM" id="SSF53822">
    <property type="entry name" value="Periplasmic binding protein-like I"/>
    <property type="match status" value="1"/>
</dbReference>
<dbReference type="PROSITE" id="PS50932">
    <property type="entry name" value="HTH_LACI_2"/>
    <property type="match status" value="1"/>
</dbReference>
<dbReference type="GO" id="GO:0003700">
    <property type="term" value="F:DNA-binding transcription factor activity"/>
    <property type="evidence" value="ECO:0007669"/>
    <property type="project" value="TreeGrafter"/>
</dbReference>
<dbReference type="GO" id="GO:0000976">
    <property type="term" value="F:transcription cis-regulatory region binding"/>
    <property type="evidence" value="ECO:0007669"/>
    <property type="project" value="TreeGrafter"/>
</dbReference>
<proteinExistence type="predicted"/>
<keyword evidence="2" id="KW-0238">DNA-binding</keyword>
<comment type="caution">
    <text evidence="5">The sequence shown here is derived from an EMBL/GenBank/DDBJ whole genome shotgun (WGS) entry which is preliminary data.</text>
</comment>
<name>A0A087M4V1_9HYPH</name>
<dbReference type="InterPro" id="IPR010982">
    <property type="entry name" value="Lambda_DNA-bd_dom_sf"/>
</dbReference>
<evidence type="ECO:0000256" key="3">
    <source>
        <dbReference type="ARBA" id="ARBA00023163"/>
    </source>
</evidence>
<evidence type="ECO:0000259" key="4">
    <source>
        <dbReference type="PROSITE" id="PS50932"/>
    </source>
</evidence>
<keyword evidence="1" id="KW-0805">Transcription regulation</keyword>
<dbReference type="SUPFAM" id="SSF47413">
    <property type="entry name" value="lambda repressor-like DNA-binding domains"/>
    <property type="match status" value="1"/>
</dbReference>
<dbReference type="PANTHER" id="PTHR30146">
    <property type="entry name" value="LACI-RELATED TRANSCRIPTIONAL REPRESSOR"/>
    <property type="match status" value="1"/>
</dbReference>
<sequence>MTQDNPVRLRDVARAAGVSQGTASNVFNRPDIVRQEVRERVEAAARELGYAGPSLTGRLLRAGKVNAIGVATAEPLTYFFEDQWARTMMAAIAAECDKQGAGLSIVSAMNRERPAWNIQSALVDGLILLCAEEGPALIGQTEKRELPFVALGLEESTVDAPGVGIDNRDGARQAAEHLVALGHRRIAILGIGESWNDRCATPEEVMTTPYLTVRDRVEGYWAGLATAGIAAGDVPYADTDSERETVWAAMSRLFAMERPPTAVLAMSDRVALFAIEWLKSQSRRVPEDVSVVGFDGIPEGADTLPALTTVQQPFQELAARAVASILNGEEIAARTVLPLPLVVRGSTGPAPKSEL</sequence>
<dbReference type="InterPro" id="IPR046335">
    <property type="entry name" value="LacI/GalR-like_sensor"/>
</dbReference>
<reference evidence="5 6" key="1">
    <citation type="submission" date="2014-08" db="EMBL/GenBank/DDBJ databases">
        <authorList>
            <person name="Hassan Y.I."/>
            <person name="Lepp D."/>
            <person name="Zhou T."/>
        </authorList>
    </citation>
    <scope>NUCLEOTIDE SEQUENCE [LARGE SCALE GENOMIC DNA]</scope>
    <source>
        <strain evidence="5 6">IFO13584</strain>
    </source>
</reference>
<keyword evidence="6" id="KW-1185">Reference proteome</keyword>
<dbReference type="Pfam" id="PF00356">
    <property type="entry name" value="LacI"/>
    <property type="match status" value="1"/>
</dbReference>
<dbReference type="InterPro" id="IPR000843">
    <property type="entry name" value="HTH_LacI"/>
</dbReference>
<dbReference type="Pfam" id="PF13377">
    <property type="entry name" value="Peripla_BP_3"/>
    <property type="match status" value="1"/>
</dbReference>
<feature type="domain" description="HTH lacI-type" evidence="4">
    <location>
        <begin position="7"/>
        <end position="62"/>
    </location>
</feature>
<evidence type="ECO:0000256" key="2">
    <source>
        <dbReference type="ARBA" id="ARBA00023125"/>
    </source>
</evidence>
<accession>A0A087M4V1</accession>
<evidence type="ECO:0000256" key="1">
    <source>
        <dbReference type="ARBA" id="ARBA00023015"/>
    </source>
</evidence>
<dbReference type="CDD" id="cd01392">
    <property type="entry name" value="HTH_LacI"/>
    <property type="match status" value="1"/>
</dbReference>
<dbReference type="EMBL" id="JQGC01000004">
    <property type="protein sequence ID" value="KFL31904.1"/>
    <property type="molecule type" value="Genomic_DNA"/>
</dbReference>
<evidence type="ECO:0000313" key="6">
    <source>
        <dbReference type="Proteomes" id="UP000028981"/>
    </source>
</evidence>
<dbReference type="STRING" id="46914.JP75_05735"/>
<dbReference type="CDD" id="cd06279">
    <property type="entry name" value="PBP1_LacI-like"/>
    <property type="match status" value="1"/>
</dbReference>